<evidence type="ECO:0000256" key="1">
    <source>
        <dbReference type="ARBA" id="ARBA00004141"/>
    </source>
</evidence>
<dbReference type="Pfam" id="PF07993">
    <property type="entry name" value="NAD_binding_4"/>
    <property type="match status" value="2"/>
</dbReference>
<dbReference type="PANTHER" id="PTHR11011">
    <property type="entry name" value="MALE STERILITY PROTEIN 2-RELATED"/>
    <property type="match status" value="1"/>
</dbReference>
<dbReference type="GO" id="GO:0005777">
    <property type="term" value="C:peroxisome"/>
    <property type="evidence" value="ECO:0007669"/>
    <property type="project" value="TreeGrafter"/>
</dbReference>
<dbReference type="GO" id="GO:0016020">
    <property type="term" value="C:membrane"/>
    <property type="evidence" value="ECO:0007669"/>
    <property type="project" value="UniProtKB-SubCell"/>
</dbReference>
<evidence type="ECO:0000256" key="7">
    <source>
        <dbReference type="ARBA" id="ARBA00023098"/>
    </source>
</evidence>
<evidence type="ECO:0000256" key="4">
    <source>
        <dbReference type="ARBA" id="ARBA00022692"/>
    </source>
</evidence>
<evidence type="ECO:0000256" key="10">
    <source>
        <dbReference type="RuleBase" id="RU363097"/>
    </source>
</evidence>
<dbReference type="InterPro" id="IPR033640">
    <property type="entry name" value="FAR_C"/>
</dbReference>
<feature type="domain" description="Fatty acyl-CoA reductase C-terminal" evidence="11">
    <location>
        <begin position="444"/>
        <end position="538"/>
    </location>
</feature>
<protein>
    <recommendedName>
        <fullName evidence="10">Fatty acyl-CoA reductase</fullName>
        <ecNumber evidence="10">1.2.1.84</ecNumber>
    </recommendedName>
</protein>
<dbReference type="InterPro" id="IPR036291">
    <property type="entry name" value="NAD(P)-bd_dom_sf"/>
</dbReference>
<comment type="similarity">
    <text evidence="2 10">Belongs to the fatty acyl-CoA reductase family.</text>
</comment>
<comment type="function">
    <text evidence="10">Catalyzes the reduction of fatty acyl-CoA to fatty alcohols.</text>
</comment>
<evidence type="ECO:0000256" key="8">
    <source>
        <dbReference type="ARBA" id="ARBA00023136"/>
    </source>
</evidence>
<feature type="domain" description="Thioester reductase (TE)" evidence="12">
    <location>
        <begin position="40"/>
        <end position="87"/>
    </location>
</feature>
<dbReference type="GO" id="GO:0035336">
    <property type="term" value="P:long-chain fatty-acyl-CoA metabolic process"/>
    <property type="evidence" value="ECO:0007669"/>
    <property type="project" value="TreeGrafter"/>
</dbReference>
<keyword evidence="4" id="KW-0812">Transmembrane</keyword>
<accession>A0A8S1BKJ2</accession>
<keyword evidence="3 10" id="KW-0444">Lipid biosynthesis</keyword>
<dbReference type="Proteomes" id="UP000494106">
    <property type="component" value="Unassembled WGS sequence"/>
</dbReference>
<dbReference type="FunFam" id="3.40.50.720:FF:000143">
    <property type="entry name" value="Fatty acyl-CoA reductase"/>
    <property type="match status" value="1"/>
</dbReference>
<keyword evidence="14" id="KW-1185">Reference proteome</keyword>
<evidence type="ECO:0000256" key="5">
    <source>
        <dbReference type="ARBA" id="ARBA00022857"/>
    </source>
</evidence>
<reference evidence="13 14" key="1">
    <citation type="submission" date="2020-04" db="EMBL/GenBank/DDBJ databases">
        <authorList>
            <person name="Wallbank WR R."/>
            <person name="Pardo Diaz C."/>
            <person name="Kozak K."/>
            <person name="Martin S."/>
            <person name="Jiggins C."/>
            <person name="Moest M."/>
            <person name="Warren A I."/>
            <person name="Byers J.R.P. K."/>
            <person name="Montejo-Kovacevich G."/>
            <person name="Yen C E."/>
        </authorList>
    </citation>
    <scope>NUCLEOTIDE SEQUENCE [LARGE SCALE GENOMIC DNA]</scope>
</reference>
<gene>
    <name evidence="13" type="ORF">APLA_LOCUS16092</name>
</gene>
<evidence type="ECO:0000259" key="11">
    <source>
        <dbReference type="Pfam" id="PF03015"/>
    </source>
</evidence>
<keyword evidence="5 10" id="KW-0521">NADP</keyword>
<evidence type="ECO:0000256" key="3">
    <source>
        <dbReference type="ARBA" id="ARBA00022516"/>
    </source>
</evidence>
<dbReference type="PANTHER" id="PTHR11011:SF60">
    <property type="entry name" value="FATTY ACYL-COA REDUCTASE-RELATED"/>
    <property type="match status" value="1"/>
</dbReference>
<dbReference type="CDD" id="cd09071">
    <property type="entry name" value="FAR_C"/>
    <property type="match status" value="1"/>
</dbReference>
<keyword evidence="6" id="KW-1133">Transmembrane helix</keyword>
<dbReference type="Gene3D" id="3.40.50.720">
    <property type="entry name" value="NAD(P)-binding Rossmann-like Domain"/>
    <property type="match status" value="2"/>
</dbReference>
<comment type="subcellular location">
    <subcellularLocation>
        <location evidence="1">Membrane</location>
        <topology evidence="1">Multi-pass membrane protein</topology>
    </subcellularLocation>
</comment>
<evidence type="ECO:0000256" key="2">
    <source>
        <dbReference type="ARBA" id="ARBA00005928"/>
    </source>
</evidence>
<dbReference type="GO" id="GO:0080019">
    <property type="term" value="F:alcohol-forming very long-chain fatty acyl-CoA reductase activity"/>
    <property type="evidence" value="ECO:0007669"/>
    <property type="project" value="InterPro"/>
</dbReference>
<dbReference type="AlphaFoldDB" id="A0A8S1BKJ2"/>
<keyword evidence="8" id="KW-0472">Membrane</keyword>
<evidence type="ECO:0000259" key="12">
    <source>
        <dbReference type="Pfam" id="PF07993"/>
    </source>
</evidence>
<feature type="domain" description="Thioester reductase (TE)" evidence="12">
    <location>
        <begin position="97"/>
        <end position="372"/>
    </location>
</feature>
<comment type="catalytic activity">
    <reaction evidence="9 10">
        <text>a long-chain fatty acyl-CoA + 2 NADPH + 2 H(+) = a long-chain primary fatty alcohol + 2 NADP(+) + CoA</text>
        <dbReference type="Rhea" id="RHEA:52716"/>
        <dbReference type="ChEBI" id="CHEBI:15378"/>
        <dbReference type="ChEBI" id="CHEBI:57287"/>
        <dbReference type="ChEBI" id="CHEBI:57783"/>
        <dbReference type="ChEBI" id="CHEBI:58349"/>
        <dbReference type="ChEBI" id="CHEBI:77396"/>
        <dbReference type="ChEBI" id="CHEBI:83139"/>
        <dbReference type="EC" id="1.2.1.84"/>
    </reaction>
</comment>
<name>A0A8S1BKJ2_ARCPL</name>
<dbReference type="EMBL" id="CADEBC010000591">
    <property type="protein sequence ID" value="CAB3257596.1"/>
    <property type="molecule type" value="Genomic_DNA"/>
</dbReference>
<evidence type="ECO:0000313" key="14">
    <source>
        <dbReference type="Proteomes" id="UP000494106"/>
    </source>
</evidence>
<dbReference type="SUPFAM" id="SSF51735">
    <property type="entry name" value="NAD(P)-binding Rossmann-fold domains"/>
    <property type="match status" value="2"/>
</dbReference>
<dbReference type="GO" id="GO:0102965">
    <property type="term" value="F:alcohol-forming long-chain fatty acyl-CoA reductase activity"/>
    <property type="evidence" value="ECO:0007669"/>
    <property type="project" value="UniProtKB-EC"/>
</dbReference>
<sequence length="559" mass="63451">MDPAQEIELSALARQKPMNDVIDIGDSPVQLFYEGATVFVTGGSGFIGKQLIEKLFRSCAIEKLYLLIRQKKSMTIQERLNQMLLNPLFYEGATVFVTGGSGFIGKQLIEKLFRSCAIEKLYLLIRPKKSMTIQERLNQMLQNPVYDLLRTKKPEFADKIIPVEGNINEIRLGLSEKDWSMLTDEVNIIFHVAATIRFDEKLRKATLTNIRSSREALELARSCKNLKNYIHISTAFSFATQDRIGKEIFEQFYPCPIPPDTMISLAENVDENKLDNITNNLIQGWPNTYTFTKCIAEELVRTKSGDLPVCIVRPPIVLPAYYEPAPGWLDEHTIVGPSGIYLGGGLGVLRLFCADVNSDLSIAPVDYVNNTIIAAAWDSSDRRKNGETEIPIYTIAKNLRYGFIQETLYKEKNRLSTPKTVWRSGMLVVKSRLLYDILSWFLLYIPAYILDFACFVSGKKPQGISSFVDLYGKFNKLSVVYEYFTRNAFTLREDNVKTMMSRMNDVDRAIYNCNLSDVDLEDYILVWGIGLRKYIVKDGLTGTKTDQHSVIKNVATPTP</sequence>
<dbReference type="OrthoDB" id="429813at2759"/>
<organism evidence="13 14">
    <name type="scientific">Arctia plantaginis</name>
    <name type="common">Wood tiger moth</name>
    <name type="synonym">Phalaena plantaginis</name>
    <dbReference type="NCBI Taxonomy" id="874455"/>
    <lineage>
        <taxon>Eukaryota</taxon>
        <taxon>Metazoa</taxon>
        <taxon>Ecdysozoa</taxon>
        <taxon>Arthropoda</taxon>
        <taxon>Hexapoda</taxon>
        <taxon>Insecta</taxon>
        <taxon>Pterygota</taxon>
        <taxon>Neoptera</taxon>
        <taxon>Endopterygota</taxon>
        <taxon>Lepidoptera</taxon>
        <taxon>Glossata</taxon>
        <taxon>Ditrysia</taxon>
        <taxon>Noctuoidea</taxon>
        <taxon>Erebidae</taxon>
        <taxon>Arctiinae</taxon>
        <taxon>Arctia</taxon>
    </lineage>
</organism>
<keyword evidence="10" id="KW-0560">Oxidoreductase</keyword>
<dbReference type="InterPro" id="IPR013120">
    <property type="entry name" value="FAR_NAD-bd"/>
</dbReference>
<evidence type="ECO:0000256" key="9">
    <source>
        <dbReference type="ARBA" id="ARBA00052530"/>
    </source>
</evidence>
<evidence type="ECO:0000256" key="6">
    <source>
        <dbReference type="ARBA" id="ARBA00022989"/>
    </source>
</evidence>
<comment type="caution">
    <text evidence="13">The sequence shown here is derived from an EMBL/GenBank/DDBJ whole genome shotgun (WGS) entry which is preliminary data.</text>
</comment>
<dbReference type="CDD" id="cd05236">
    <property type="entry name" value="FAR-N_SDR_e"/>
    <property type="match status" value="1"/>
</dbReference>
<dbReference type="Pfam" id="PF03015">
    <property type="entry name" value="Sterile"/>
    <property type="match status" value="1"/>
</dbReference>
<evidence type="ECO:0000313" key="13">
    <source>
        <dbReference type="EMBL" id="CAB3257596.1"/>
    </source>
</evidence>
<proteinExistence type="inferred from homology"/>
<keyword evidence="7 10" id="KW-0443">Lipid metabolism</keyword>
<dbReference type="InterPro" id="IPR026055">
    <property type="entry name" value="FAR"/>
</dbReference>
<dbReference type="EC" id="1.2.1.84" evidence="10"/>